<feature type="transmembrane region" description="Helical" evidence="7">
    <location>
        <begin position="389"/>
        <end position="410"/>
    </location>
</feature>
<gene>
    <name evidence="9" type="ORF">SLS62_010045</name>
</gene>
<evidence type="ECO:0000256" key="2">
    <source>
        <dbReference type="ARBA" id="ARBA00010992"/>
    </source>
</evidence>
<dbReference type="InterPro" id="IPR005829">
    <property type="entry name" value="Sugar_transporter_CS"/>
</dbReference>
<feature type="region of interest" description="Disordered" evidence="6">
    <location>
        <begin position="1"/>
        <end position="43"/>
    </location>
</feature>
<evidence type="ECO:0000256" key="3">
    <source>
        <dbReference type="ARBA" id="ARBA00022692"/>
    </source>
</evidence>
<feature type="compositionally biased region" description="Polar residues" evidence="6">
    <location>
        <begin position="22"/>
        <end position="41"/>
    </location>
</feature>
<feature type="transmembrane region" description="Helical" evidence="7">
    <location>
        <begin position="456"/>
        <end position="477"/>
    </location>
</feature>
<dbReference type="FunFam" id="1.20.1250.20:FF:000078">
    <property type="entry name" value="MFS maltose transporter, putative"/>
    <property type="match status" value="1"/>
</dbReference>
<name>A0AAN9YJ62_9PEZI</name>
<dbReference type="GO" id="GO:0016020">
    <property type="term" value="C:membrane"/>
    <property type="evidence" value="ECO:0007669"/>
    <property type="project" value="UniProtKB-SubCell"/>
</dbReference>
<dbReference type="InterPro" id="IPR036259">
    <property type="entry name" value="MFS_trans_sf"/>
</dbReference>
<dbReference type="Gene3D" id="1.20.1250.20">
    <property type="entry name" value="MFS general substrate transporter like domains"/>
    <property type="match status" value="1"/>
</dbReference>
<dbReference type="PANTHER" id="PTHR48022:SF41">
    <property type="entry name" value="MAJOR FACILITATOR SUPERFAMILY (MFS) PROFILE DOMAIN-CONTAINING PROTEIN"/>
    <property type="match status" value="1"/>
</dbReference>
<keyword evidence="3 7" id="KW-0812">Transmembrane</keyword>
<protein>
    <recommendedName>
        <fullName evidence="8">Major facilitator superfamily (MFS) profile domain-containing protein</fullName>
    </recommendedName>
</protein>
<comment type="subcellular location">
    <subcellularLocation>
        <location evidence="1">Membrane</location>
        <topology evidence="1">Multi-pass membrane protein</topology>
    </subcellularLocation>
</comment>
<evidence type="ECO:0000256" key="1">
    <source>
        <dbReference type="ARBA" id="ARBA00004141"/>
    </source>
</evidence>
<feature type="transmembrane region" description="Helical" evidence="7">
    <location>
        <begin position="141"/>
        <end position="160"/>
    </location>
</feature>
<dbReference type="InterPro" id="IPR050360">
    <property type="entry name" value="MFS_Sugar_Transporters"/>
</dbReference>
<dbReference type="PANTHER" id="PTHR48022">
    <property type="entry name" value="PLASTIDIC GLUCOSE TRANSPORTER 4"/>
    <property type="match status" value="1"/>
</dbReference>
<reference evidence="9 10" key="1">
    <citation type="submission" date="2024-02" db="EMBL/GenBank/DDBJ databases">
        <title>De novo assembly and annotation of 12 fungi associated with fruit tree decline syndrome in Ontario, Canada.</title>
        <authorList>
            <person name="Sulman M."/>
            <person name="Ellouze W."/>
            <person name="Ilyukhin E."/>
        </authorList>
    </citation>
    <scope>NUCLEOTIDE SEQUENCE [LARGE SCALE GENOMIC DNA]</scope>
    <source>
        <strain evidence="9 10">M11/M66-122</strain>
    </source>
</reference>
<feature type="transmembrane region" description="Helical" evidence="7">
    <location>
        <begin position="110"/>
        <end position="129"/>
    </location>
</feature>
<evidence type="ECO:0000256" key="7">
    <source>
        <dbReference type="SAM" id="Phobius"/>
    </source>
</evidence>
<dbReference type="PROSITE" id="PS50850">
    <property type="entry name" value="MFS"/>
    <property type="match status" value="1"/>
</dbReference>
<evidence type="ECO:0000256" key="6">
    <source>
        <dbReference type="SAM" id="MobiDB-lite"/>
    </source>
</evidence>
<sequence>MAVMENYDQATNASGGDATRKASLTQNTEDTGSCRNENAGSAKSVEETEDLPFFQAVRRYPKVAAYCLALTTSILLWGYDLVVVGSVTGVPAFQRDFGELYEGNYSFPSTWLSLWLAFGPLGSAIGSVAGGWLQDRIGRRFSLLAGSITSAIAVIIIFIANTPSNTEARRGVYLVGKTVQGFSVGIIKVQALTYVSENAPTCLRGPAMALFPTFTLLGQLIGSVVVFSINDDETSRGYRIAFASQWVLSAAPFFLSFVLPESPAYLVRKGRTAEALHSAKRLFEPRASADQELARITFNVSNESGKDREVTFRNCFNQGNRRRTGIIIFVNLVPALFGLNLLSNASYFLQTVGMKSSLSLIFLITGIVLGLIANGASVWVLTYVGRRRLTIVTIGIAGLFWASMGISSFWSTEAAILYAGVSMNFVIITCGVGCWPAGYAIMGETSSLRLRAKSQAVGGVAQQVSSILMSFVLPYIFNYDAGNLKGKTGFVFTGLCAIALAISWLYIPEMKGRTVAEIDQMFQLELPARQFKNWKGDIDERIAMGKPGNGLEAPV</sequence>
<dbReference type="Pfam" id="PF00083">
    <property type="entry name" value="Sugar_tr"/>
    <property type="match status" value="1"/>
</dbReference>
<accession>A0AAN9YJ62</accession>
<keyword evidence="10" id="KW-1185">Reference proteome</keyword>
<comment type="caution">
    <text evidence="9">The sequence shown here is derived from an EMBL/GenBank/DDBJ whole genome shotgun (WGS) entry which is preliminary data.</text>
</comment>
<feature type="transmembrane region" description="Helical" evidence="7">
    <location>
        <begin position="326"/>
        <end position="348"/>
    </location>
</feature>
<evidence type="ECO:0000256" key="5">
    <source>
        <dbReference type="ARBA" id="ARBA00023136"/>
    </source>
</evidence>
<evidence type="ECO:0000259" key="8">
    <source>
        <dbReference type="PROSITE" id="PS50850"/>
    </source>
</evidence>
<dbReference type="Proteomes" id="UP001320420">
    <property type="component" value="Unassembled WGS sequence"/>
</dbReference>
<feature type="transmembrane region" description="Helical" evidence="7">
    <location>
        <begin position="416"/>
        <end position="435"/>
    </location>
</feature>
<evidence type="ECO:0000256" key="4">
    <source>
        <dbReference type="ARBA" id="ARBA00022989"/>
    </source>
</evidence>
<keyword evidence="4 7" id="KW-1133">Transmembrane helix</keyword>
<dbReference type="InterPro" id="IPR020846">
    <property type="entry name" value="MFS_dom"/>
</dbReference>
<feature type="transmembrane region" description="Helical" evidence="7">
    <location>
        <begin position="207"/>
        <end position="228"/>
    </location>
</feature>
<feature type="domain" description="Major facilitator superfamily (MFS) profile" evidence="8">
    <location>
        <begin position="66"/>
        <end position="511"/>
    </location>
</feature>
<dbReference type="EMBL" id="JAKJXP020000115">
    <property type="protein sequence ID" value="KAK7744812.1"/>
    <property type="molecule type" value="Genomic_DNA"/>
</dbReference>
<keyword evidence="5 7" id="KW-0472">Membrane</keyword>
<feature type="transmembrane region" description="Helical" evidence="7">
    <location>
        <begin position="63"/>
        <end position="90"/>
    </location>
</feature>
<dbReference type="SUPFAM" id="SSF103473">
    <property type="entry name" value="MFS general substrate transporter"/>
    <property type="match status" value="1"/>
</dbReference>
<evidence type="ECO:0000313" key="10">
    <source>
        <dbReference type="Proteomes" id="UP001320420"/>
    </source>
</evidence>
<feature type="transmembrane region" description="Helical" evidence="7">
    <location>
        <begin position="489"/>
        <end position="507"/>
    </location>
</feature>
<dbReference type="GO" id="GO:0005351">
    <property type="term" value="F:carbohydrate:proton symporter activity"/>
    <property type="evidence" value="ECO:0007669"/>
    <property type="project" value="TreeGrafter"/>
</dbReference>
<evidence type="ECO:0000313" key="9">
    <source>
        <dbReference type="EMBL" id="KAK7744812.1"/>
    </source>
</evidence>
<proteinExistence type="inferred from homology"/>
<comment type="similarity">
    <text evidence="2">Belongs to the major facilitator superfamily. Sugar transporter (TC 2.A.1.1) family.</text>
</comment>
<organism evidence="9 10">
    <name type="scientific">Diatrype stigma</name>
    <dbReference type="NCBI Taxonomy" id="117547"/>
    <lineage>
        <taxon>Eukaryota</taxon>
        <taxon>Fungi</taxon>
        <taxon>Dikarya</taxon>
        <taxon>Ascomycota</taxon>
        <taxon>Pezizomycotina</taxon>
        <taxon>Sordariomycetes</taxon>
        <taxon>Xylariomycetidae</taxon>
        <taxon>Xylariales</taxon>
        <taxon>Diatrypaceae</taxon>
        <taxon>Diatrype</taxon>
    </lineage>
</organism>
<feature type="transmembrane region" description="Helical" evidence="7">
    <location>
        <begin position="360"/>
        <end position="382"/>
    </location>
</feature>
<dbReference type="InterPro" id="IPR005828">
    <property type="entry name" value="MFS_sugar_transport-like"/>
</dbReference>
<dbReference type="AlphaFoldDB" id="A0AAN9YJ62"/>
<dbReference type="PROSITE" id="PS00217">
    <property type="entry name" value="SUGAR_TRANSPORT_2"/>
    <property type="match status" value="1"/>
</dbReference>